<evidence type="ECO:0000256" key="4">
    <source>
        <dbReference type="ARBA" id="ARBA00022786"/>
    </source>
</evidence>
<evidence type="ECO:0000256" key="3">
    <source>
        <dbReference type="ARBA" id="ARBA00022776"/>
    </source>
</evidence>
<dbReference type="GO" id="GO:0031145">
    <property type="term" value="P:anaphase-promoting complex-dependent catabolic process"/>
    <property type="evidence" value="ECO:0007669"/>
    <property type="project" value="InterPro"/>
</dbReference>
<dbReference type="GO" id="GO:0070979">
    <property type="term" value="P:protein K11-linked ubiquitination"/>
    <property type="evidence" value="ECO:0007669"/>
    <property type="project" value="TreeGrafter"/>
</dbReference>
<evidence type="ECO:0000259" key="7">
    <source>
        <dbReference type="Pfam" id="PF12896"/>
    </source>
</evidence>
<evidence type="ECO:0000256" key="5">
    <source>
        <dbReference type="ARBA" id="ARBA00023306"/>
    </source>
</evidence>
<evidence type="ECO:0000256" key="1">
    <source>
        <dbReference type="ARBA" id="ARBA00016067"/>
    </source>
</evidence>
<dbReference type="InterPro" id="IPR024789">
    <property type="entry name" value="APC4"/>
</dbReference>
<dbReference type="Pfam" id="PF12894">
    <property type="entry name" value="ANAPC4_WD40"/>
    <property type="match status" value="1"/>
</dbReference>
<feature type="domain" description="Anaphase-promoting complex subunit 4 long" evidence="7">
    <location>
        <begin position="329"/>
        <end position="530"/>
    </location>
</feature>
<gene>
    <name evidence="8" type="ORF">FA13DRAFT_1431501</name>
</gene>
<dbReference type="InterPro" id="IPR024790">
    <property type="entry name" value="APC4_long_dom"/>
</dbReference>
<evidence type="ECO:0000313" key="9">
    <source>
        <dbReference type="Proteomes" id="UP000298030"/>
    </source>
</evidence>
<evidence type="ECO:0000256" key="2">
    <source>
        <dbReference type="ARBA" id="ARBA00022618"/>
    </source>
</evidence>
<organism evidence="8 9">
    <name type="scientific">Coprinellus micaceus</name>
    <name type="common">Glistening ink-cap mushroom</name>
    <name type="synonym">Coprinus micaceus</name>
    <dbReference type="NCBI Taxonomy" id="71717"/>
    <lineage>
        <taxon>Eukaryota</taxon>
        <taxon>Fungi</taxon>
        <taxon>Dikarya</taxon>
        <taxon>Basidiomycota</taxon>
        <taxon>Agaricomycotina</taxon>
        <taxon>Agaricomycetes</taxon>
        <taxon>Agaricomycetidae</taxon>
        <taxon>Agaricales</taxon>
        <taxon>Agaricineae</taxon>
        <taxon>Psathyrellaceae</taxon>
        <taxon>Coprinellus</taxon>
    </lineage>
</organism>
<dbReference type="Pfam" id="PF12896">
    <property type="entry name" value="ANAPC4"/>
    <property type="match status" value="1"/>
</dbReference>
<proteinExistence type="predicted"/>
<dbReference type="GO" id="GO:0005680">
    <property type="term" value="C:anaphase-promoting complex"/>
    <property type="evidence" value="ECO:0007669"/>
    <property type="project" value="InterPro"/>
</dbReference>
<dbReference type="PANTHER" id="PTHR13260:SF0">
    <property type="entry name" value="ANAPHASE-PROMOTING COMPLEX SUBUNIT 4"/>
    <property type="match status" value="1"/>
</dbReference>
<keyword evidence="4" id="KW-0833">Ubl conjugation pathway</keyword>
<evidence type="ECO:0000313" key="8">
    <source>
        <dbReference type="EMBL" id="TEB35023.1"/>
    </source>
</evidence>
<dbReference type="OrthoDB" id="10259843at2759"/>
<feature type="domain" description="Anaphase-promoting complex subunit 4-like WD40" evidence="6">
    <location>
        <begin position="47"/>
        <end position="131"/>
    </location>
</feature>
<dbReference type="Proteomes" id="UP000298030">
    <property type="component" value="Unassembled WGS sequence"/>
</dbReference>
<dbReference type="PANTHER" id="PTHR13260">
    <property type="entry name" value="ANAPHASE PROMOTING COMPLEX SUBUNIT 4 APC4"/>
    <property type="match status" value="1"/>
</dbReference>
<accession>A0A4Y7TLH0</accession>
<sequence>MAPAATRCRSAFPFAWNHRKRSMDNHTFPLHSSIHLPSHSRILRQSCCPDKDLVVLFSRIGGLERITMYNYQNGTKIWDADVGDEAASASTHVVDLCWSPDGRSIALLLNPPRVSLHSIQDGHNIISLPIEVSSSTGESSTSGSVKLAGIWWFRSDKLKKPSTIPDIFRRHGIVTGTTESILRSLPLLDPLAEESDKLTATNLFAFQGSQTRSHSRSQLPKAISSWPTLSVDSKAPVVDSSIQTRLHTKAEDNLDEVDESNIDSVLMVTDVFGFAHIFLDGTFPLGTVRFEQPASFVSVEKSNGGPIFFGHSKFRSGTLSSTLIEPTIIDMPLLGERKMRDLARLSSIARDLAWYIVRVVKEMKDAWHGSAGATGARTLGPKWVDAFRVKQTEKFGYKGTDPLLDLTWLLTTGRASKPLEDFLGGGEQMSERGIQKWESIMSDALIKLRDYSEKRLVPACQRLQLVLTELQGWRMLPSLYSMFDLDLELLERAAGHTDRGIVLGSLLSSVARQELFRFKEFITWLRFEATNAQATPNGPPEANPTSRHDILEVNNYLVSGLVSSKIDMWFVGDLSQFEPHQPTTPKPTLAETMMRAKMAAVHGSNEHPGQQKPPSVNHLDAVKNMMVLSQELAESCNKVFVRAAGAATSSRNIRLRGPNISSAEANPRCSLEFRERIVQNENQAVNYFLTPVRGEHAIVLVQIWHGGATTPAAPRLEIRLAIVDCQLPEGERRCNVLAADFFDDESIIVVYRAQKEQNYLSRFDYHGLEFLTLAYDAASPTFKSWEELTTLALDEWRAGRISGQGVMLTQRRGLGGRAGEVGLAVNGRSSRRVVCVLDGTGTRLESVDLGDDAGEEDSEGE</sequence>
<keyword evidence="5" id="KW-0131">Cell cycle</keyword>
<protein>
    <recommendedName>
        <fullName evidence="1">Anaphase-promoting complex subunit 4</fullName>
    </recommendedName>
</protein>
<dbReference type="EMBL" id="QPFP01000008">
    <property type="protein sequence ID" value="TEB35023.1"/>
    <property type="molecule type" value="Genomic_DNA"/>
</dbReference>
<dbReference type="STRING" id="71717.A0A4Y7TLH0"/>
<dbReference type="GO" id="GO:0034399">
    <property type="term" value="C:nuclear periphery"/>
    <property type="evidence" value="ECO:0007669"/>
    <property type="project" value="TreeGrafter"/>
</dbReference>
<keyword evidence="9" id="KW-1185">Reference proteome</keyword>
<reference evidence="8 9" key="1">
    <citation type="journal article" date="2019" name="Nat. Ecol. Evol.">
        <title>Megaphylogeny resolves global patterns of mushroom evolution.</title>
        <authorList>
            <person name="Varga T."/>
            <person name="Krizsan K."/>
            <person name="Foldi C."/>
            <person name="Dima B."/>
            <person name="Sanchez-Garcia M."/>
            <person name="Sanchez-Ramirez S."/>
            <person name="Szollosi G.J."/>
            <person name="Szarkandi J.G."/>
            <person name="Papp V."/>
            <person name="Albert L."/>
            <person name="Andreopoulos W."/>
            <person name="Angelini C."/>
            <person name="Antonin V."/>
            <person name="Barry K.W."/>
            <person name="Bougher N.L."/>
            <person name="Buchanan P."/>
            <person name="Buyck B."/>
            <person name="Bense V."/>
            <person name="Catcheside P."/>
            <person name="Chovatia M."/>
            <person name="Cooper J."/>
            <person name="Damon W."/>
            <person name="Desjardin D."/>
            <person name="Finy P."/>
            <person name="Geml J."/>
            <person name="Haridas S."/>
            <person name="Hughes K."/>
            <person name="Justo A."/>
            <person name="Karasinski D."/>
            <person name="Kautmanova I."/>
            <person name="Kiss B."/>
            <person name="Kocsube S."/>
            <person name="Kotiranta H."/>
            <person name="LaButti K.M."/>
            <person name="Lechner B.E."/>
            <person name="Liimatainen K."/>
            <person name="Lipzen A."/>
            <person name="Lukacs Z."/>
            <person name="Mihaltcheva S."/>
            <person name="Morgado L.N."/>
            <person name="Niskanen T."/>
            <person name="Noordeloos M.E."/>
            <person name="Ohm R.A."/>
            <person name="Ortiz-Santana B."/>
            <person name="Ovrebo C."/>
            <person name="Racz N."/>
            <person name="Riley R."/>
            <person name="Savchenko A."/>
            <person name="Shiryaev A."/>
            <person name="Soop K."/>
            <person name="Spirin V."/>
            <person name="Szebenyi C."/>
            <person name="Tomsovsky M."/>
            <person name="Tulloss R.E."/>
            <person name="Uehling J."/>
            <person name="Grigoriev I.V."/>
            <person name="Vagvolgyi C."/>
            <person name="Papp T."/>
            <person name="Martin F.M."/>
            <person name="Miettinen O."/>
            <person name="Hibbett D.S."/>
            <person name="Nagy L.G."/>
        </authorList>
    </citation>
    <scope>NUCLEOTIDE SEQUENCE [LARGE SCALE GENOMIC DNA]</scope>
    <source>
        <strain evidence="8 9">FP101781</strain>
    </source>
</reference>
<comment type="caution">
    <text evidence="8">The sequence shown here is derived from an EMBL/GenBank/DDBJ whole genome shotgun (WGS) entry which is preliminary data.</text>
</comment>
<dbReference type="InterPro" id="IPR024977">
    <property type="entry name" value="Apc4-like_WD40_dom"/>
</dbReference>
<name>A0A4Y7TLH0_COPMI</name>
<dbReference type="GO" id="GO:0051301">
    <property type="term" value="P:cell division"/>
    <property type="evidence" value="ECO:0007669"/>
    <property type="project" value="UniProtKB-KW"/>
</dbReference>
<keyword evidence="2" id="KW-0132">Cell division</keyword>
<keyword evidence="3" id="KW-0498">Mitosis</keyword>
<evidence type="ECO:0000259" key="6">
    <source>
        <dbReference type="Pfam" id="PF12894"/>
    </source>
</evidence>
<dbReference type="AlphaFoldDB" id="A0A4Y7TLH0"/>
<dbReference type="SUPFAM" id="SSF82171">
    <property type="entry name" value="DPP6 N-terminal domain-like"/>
    <property type="match status" value="1"/>
</dbReference>